<dbReference type="PANTHER" id="PTHR43300">
    <property type="entry name" value="ACETYLTRANSFERASE"/>
    <property type="match status" value="1"/>
</dbReference>
<dbReference type="InterPro" id="IPR018357">
    <property type="entry name" value="Hexapep_transf_CS"/>
</dbReference>
<dbReference type="PANTHER" id="PTHR43300:SF10">
    <property type="entry name" value="2,3,4,5-TETRAHYDROPYRIDINE-2,6-DICARBOXYLATE N-ACETYLTRANSFERASE"/>
    <property type="match status" value="1"/>
</dbReference>
<dbReference type="InterPro" id="IPR001451">
    <property type="entry name" value="Hexapep"/>
</dbReference>
<evidence type="ECO:0000313" key="10">
    <source>
        <dbReference type="Proteomes" id="UP001460072"/>
    </source>
</evidence>
<dbReference type="Proteomes" id="UP001460072">
    <property type="component" value="Unassembled WGS sequence"/>
</dbReference>
<evidence type="ECO:0000256" key="7">
    <source>
        <dbReference type="ARBA" id="ARBA00023315"/>
    </source>
</evidence>
<dbReference type="NCBIfam" id="NF008808">
    <property type="entry name" value="PRK11830.1"/>
    <property type="match status" value="1"/>
</dbReference>
<proteinExistence type="inferred from homology"/>
<dbReference type="Pfam" id="PF14602">
    <property type="entry name" value="Hexapep_2"/>
    <property type="match status" value="1"/>
</dbReference>
<keyword evidence="5" id="KW-0220">Diaminopimelate biosynthesis</keyword>
<name>A0ABU9N2D0_9FLAO</name>
<comment type="caution">
    <text evidence="9">The sequence shown here is derived from an EMBL/GenBank/DDBJ whole genome shotgun (WGS) entry which is preliminary data.</text>
</comment>
<dbReference type="Pfam" id="PF14805">
    <property type="entry name" value="THDPS_N_2"/>
    <property type="match status" value="1"/>
</dbReference>
<keyword evidence="7 9" id="KW-0012">Acyltransferase</keyword>
<dbReference type="CDD" id="cd03350">
    <property type="entry name" value="LbH_THP_succinylT"/>
    <property type="match status" value="1"/>
</dbReference>
<comment type="similarity">
    <text evidence="1">Belongs to the transferase hexapeptide repeat family.</text>
</comment>
<accession>A0ABU9N2D0</accession>
<dbReference type="InterPro" id="IPR011004">
    <property type="entry name" value="Trimer_LpxA-like_sf"/>
</dbReference>
<evidence type="ECO:0000256" key="2">
    <source>
        <dbReference type="ARBA" id="ARBA00022605"/>
    </source>
</evidence>
<dbReference type="InterPro" id="IPR037133">
    <property type="entry name" value="THP_succinylTrfase_N_sf"/>
</dbReference>
<evidence type="ECO:0000256" key="3">
    <source>
        <dbReference type="ARBA" id="ARBA00022679"/>
    </source>
</evidence>
<dbReference type="InterPro" id="IPR023180">
    <property type="entry name" value="THP_succinylTrfase_dom1"/>
</dbReference>
<dbReference type="GO" id="GO:0008666">
    <property type="term" value="F:2,3,4,5-tetrahydropyridine-2,6-dicarboxylate N-succinyltransferase activity"/>
    <property type="evidence" value="ECO:0007669"/>
    <property type="project" value="UniProtKB-EC"/>
</dbReference>
<gene>
    <name evidence="9" type="ORF">WFZ85_04550</name>
</gene>
<keyword evidence="10" id="KW-1185">Reference proteome</keyword>
<evidence type="ECO:0000256" key="5">
    <source>
        <dbReference type="ARBA" id="ARBA00022915"/>
    </source>
</evidence>
<evidence type="ECO:0000256" key="1">
    <source>
        <dbReference type="ARBA" id="ARBA00007274"/>
    </source>
</evidence>
<dbReference type="EC" id="2.3.1.117" evidence="9"/>
<evidence type="ECO:0000256" key="4">
    <source>
        <dbReference type="ARBA" id="ARBA00022737"/>
    </source>
</evidence>
<keyword evidence="6" id="KW-0457">Lysine biosynthesis</keyword>
<dbReference type="SUPFAM" id="SSF51161">
    <property type="entry name" value="Trimeric LpxA-like enzymes"/>
    <property type="match status" value="1"/>
</dbReference>
<feature type="domain" description="Tetrahydrodipicolinate-N-succinyltransferase chain A" evidence="8">
    <location>
        <begin position="4"/>
        <end position="69"/>
    </location>
</feature>
<keyword evidence="4" id="KW-0677">Repeat</keyword>
<dbReference type="EMBL" id="JBCGDO010000004">
    <property type="protein sequence ID" value="MEM0541872.1"/>
    <property type="molecule type" value="Genomic_DNA"/>
</dbReference>
<organism evidence="9 10">
    <name type="scientific">Flavobacterium aureirubrum</name>
    <dbReference type="NCBI Taxonomy" id="3133147"/>
    <lineage>
        <taxon>Bacteria</taxon>
        <taxon>Pseudomonadati</taxon>
        <taxon>Bacteroidota</taxon>
        <taxon>Flavobacteriia</taxon>
        <taxon>Flavobacteriales</taxon>
        <taxon>Flavobacteriaceae</taxon>
        <taxon>Flavobacterium</taxon>
    </lineage>
</organism>
<dbReference type="Gene3D" id="2.160.10.10">
    <property type="entry name" value="Hexapeptide repeat proteins"/>
    <property type="match status" value="1"/>
</dbReference>
<evidence type="ECO:0000313" key="9">
    <source>
        <dbReference type="EMBL" id="MEM0541872.1"/>
    </source>
</evidence>
<dbReference type="PROSITE" id="PS00101">
    <property type="entry name" value="HEXAPEP_TRANSFERASES"/>
    <property type="match status" value="1"/>
</dbReference>
<reference evidence="9 10" key="1">
    <citation type="submission" date="2024-03" db="EMBL/GenBank/DDBJ databases">
        <title>Two novel species of the genus Flavobacterium exhibiting potentially degradation of complex polysaccharides.</title>
        <authorList>
            <person name="Lian X."/>
        </authorList>
    </citation>
    <scope>NUCLEOTIDE SEQUENCE [LARGE SCALE GENOMIC DNA]</scope>
    <source>
        <strain evidence="10">j3</strain>
    </source>
</reference>
<dbReference type="RefSeq" id="WP_342695096.1">
    <property type="nucleotide sequence ID" value="NZ_JBCGDO010000004.1"/>
</dbReference>
<dbReference type="Gene3D" id="1.10.166.10">
    <property type="entry name" value="Tetrahydrodipicolinate-N-succinyltransferase, N-terminal domain"/>
    <property type="match status" value="1"/>
</dbReference>
<evidence type="ECO:0000256" key="6">
    <source>
        <dbReference type="ARBA" id="ARBA00023154"/>
    </source>
</evidence>
<protein>
    <submittedName>
        <fullName evidence="9">2,3,4,5-tetrahydropyridine-2,6-dicarboxylate N-succinyltransferase</fullName>
        <ecNumber evidence="9">2.3.1.117</ecNumber>
    </submittedName>
</protein>
<evidence type="ECO:0000259" key="8">
    <source>
        <dbReference type="Pfam" id="PF14805"/>
    </source>
</evidence>
<keyword evidence="2" id="KW-0028">Amino-acid biosynthesis</keyword>
<dbReference type="InterPro" id="IPR050179">
    <property type="entry name" value="Trans_hexapeptide_repeat"/>
</dbReference>
<sequence>MNHLQSIIEKAWENRELLKEETTTNAIREVIALLDAGTLRVAEPRDDASSTVWQVNEWVKKAVVMYFPIQKMETWEAGIFEYHDKMLLKTGYAEKGIRVVPPATARYGAYISKGVILMPSYVNIGAYVDEGTMVDTWATVGSCAQIGKNVHLSGGVGIGGVLEPLQAAPVIIEDGAFIGSRCIVVEGVRVEKEAVLGANVCLTASTKIIDVTGSEPIEYKGVVPARSVVIPGSYTKSFAAGDFQVPCALIIGKRKPSTDLKTSLNDALREYDVAV</sequence>
<keyword evidence="3 9" id="KW-0808">Transferase</keyword>